<feature type="region of interest" description="Disordered" evidence="5">
    <location>
        <begin position="35"/>
        <end position="71"/>
    </location>
</feature>
<evidence type="ECO:0000256" key="1">
    <source>
        <dbReference type="ARBA" id="ARBA00013260"/>
    </source>
</evidence>
<keyword evidence="8" id="KW-1185">Reference proteome</keyword>
<comment type="similarity">
    <text evidence="3">Belongs to the PTH2 family.</text>
</comment>
<dbReference type="EMBL" id="CABFWN010000004">
    <property type="protein sequence ID" value="VUG18920.1"/>
    <property type="molecule type" value="Genomic_DNA"/>
</dbReference>
<evidence type="ECO:0000256" key="4">
    <source>
        <dbReference type="ARBA" id="ARBA00048707"/>
    </source>
</evidence>
<dbReference type="NCBIfam" id="TIGR00283">
    <property type="entry name" value="arch_pth2"/>
    <property type="match status" value="1"/>
</dbReference>
<keyword evidence="6" id="KW-0732">Signal</keyword>
<feature type="compositionally biased region" description="Basic and acidic residues" evidence="5">
    <location>
        <begin position="35"/>
        <end position="45"/>
    </location>
</feature>
<accession>A0A7D9H139</accession>
<dbReference type="PANTHER" id="PTHR12649">
    <property type="entry name" value="PEPTIDYL-TRNA HYDROLASE 2"/>
    <property type="match status" value="1"/>
</dbReference>
<dbReference type="AlphaFoldDB" id="A0A7D9H139"/>
<evidence type="ECO:0000256" key="5">
    <source>
        <dbReference type="SAM" id="MobiDB-lite"/>
    </source>
</evidence>
<feature type="compositionally biased region" description="Acidic residues" evidence="5">
    <location>
        <begin position="61"/>
        <end position="71"/>
    </location>
</feature>
<evidence type="ECO:0000256" key="3">
    <source>
        <dbReference type="ARBA" id="ARBA00038050"/>
    </source>
</evidence>
<evidence type="ECO:0000313" key="8">
    <source>
        <dbReference type="Proteomes" id="UP000478008"/>
    </source>
</evidence>
<dbReference type="GO" id="GO:0004045">
    <property type="term" value="F:peptidyl-tRNA hydrolase activity"/>
    <property type="evidence" value="ECO:0007669"/>
    <property type="project" value="UniProtKB-EC"/>
</dbReference>
<organism evidence="7 8">
    <name type="scientific">Dekkera bruxellensis</name>
    <name type="common">Brettanomyces custersii</name>
    <dbReference type="NCBI Taxonomy" id="5007"/>
    <lineage>
        <taxon>Eukaryota</taxon>
        <taxon>Fungi</taxon>
        <taxon>Dikarya</taxon>
        <taxon>Ascomycota</taxon>
        <taxon>Saccharomycotina</taxon>
        <taxon>Pichiomycetes</taxon>
        <taxon>Pichiales</taxon>
        <taxon>Pichiaceae</taxon>
        <taxon>Brettanomyces</taxon>
    </lineage>
</organism>
<gene>
    <name evidence="7" type="primary">PTH2</name>
    <name evidence="7" type="ORF">DEBR0S4_05776G</name>
</gene>
<dbReference type="Proteomes" id="UP000478008">
    <property type="component" value="Unassembled WGS sequence"/>
</dbReference>
<feature type="signal peptide" evidence="6">
    <location>
        <begin position="1"/>
        <end position="21"/>
    </location>
</feature>
<dbReference type="Pfam" id="PF01981">
    <property type="entry name" value="PTH2"/>
    <property type="match status" value="1"/>
</dbReference>
<protein>
    <recommendedName>
        <fullName evidence="1">peptidyl-tRNA hydrolase</fullName>
        <ecNumber evidence="1">3.1.1.29</ecNumber>
    </recommendedName>
</protein>
<feature type="chain" id="PRO_5028936613" description="peptidyl-tRNA hydrolase" evidence="6">
    <location>
        <begin position="22"/>
        <end position="207"/>
    </location>
</feature>
<dbReference type="PANTHER" id="PTHR12649:SF11">
    <property type="entry name" value="PEPTIDYL-TRNA HYDROLASE 2, MITOCHONDRIAL"/>
    <property type="match status" value="1"/>
</dbReference>
<evidence type="ECO:0000256" key="6">
    <source>
        <dbReference type="SAM" id="SignalP"/>
    </source>
</evidence>
<evidence type="ECO:0000256" key="2">
    <source>
        <dbReference type="ARBA" id="ARBA00022801"/>
    </source>
</evidence>
<proteinExistence type="inferred from homology"/>
<reference evidence="7 8" key="1">
    <citation type="submission" date="2019-07" db="EMBL/GenBank/DDBJ databases">
        <authorList>
            <person name="Friedrich A."/>
            <person name="Schacherer J."/>
        </authorList>
    </citation>
    <scope>NUCLEOTIDE SEQUENCE [LARGE SCALE GENOMIC DNA]</scope>
</reference>
<sequence length="207" mass="22014">MSTNQIAGVAAVSLLTGCCIGALLTHQCTRPVSVKQEKKDKRISKDNAATKNTEEKSSTVSEDEDGDESDEELLEVDSSSLNGVPGEVRMALVVRTDLGMQKGKIAAQCGHAAVTCYKLMSDANSNARNPTMLRRWYAGGQAKIALKCQHEEDMDLLFAKALSLNINAYVVHDAGRTQIPSGSATVLGLGPAPKSVLDKVTGVLKLL</sequence>
<dbReference type="InterPro" id="IPR023476">
    <property type="entry name" value="Pep_tRNA_hydro_II_dom_sf"/>
</dbReference>
<dbReference type="EC" id="3.1.1.29" evidence="1"/>
<dbReference type="FunFam" id="3.40.1490.10:FF:000001">
    <property type="entry name" value="Peptidyl-tRNA hydrolase 2"/>
    <property type="match status" value="1"/>
</dbReference>
<comment type="catalytic activity">
    <reaction evidence="4">
        <text>an N-acyl-L-alpha-aminoacyl-tRNA + H2O = an N-acyl-L-amino acid + a tRNA + H(+)</text>
        <dbReference type="Rhea" id="RHEA:54448"/>
        <dbReference type="Rhea" id="RHEA-COMP:10123"/>
        <dbReference type="Rhea" id="RHEA-COMP:13883"/>
        <dbReference type="ChEBI" id="CHEBI:15377"/>
        <dbReference type="ChEBI" id="CHEBI:15378"/>
        <dbReference type="ChEBI" id="CHEBI:59874"/>
        <dbReference type="ChEBI" id="CHEBI:78442"/>
        <dbReference type="ChEBI" id="CHEBI:138191"/>
        <dbReference type="EC" id="3.1.1.29"/>
    </reaction>
</comment>
<dbReference type="GO" id="GO:0005829">
    <property type="term" value="C:cytosol"/>
    <property type="evidence" value="ECO:0007669"/>
    <property type="project" value="TreeGrafter"/>
</dbReference>
<name>A0A7D9H139_DEKBR</name>
<dbReference type="SUPFAM" id="SSF102462">
    <property type="entry name" value="Peptidyl-tRNA hydrolase II"/>
    <property type="match status" value="1"/>
</dbReference>
<dbReference type="Gene3D" id="3.40.1490.10">
    <property type="entry name" value="Bit1"/>
    <property type="match status" value="1"/>
</dbReference>
<evidence type="ECO:0000313" key="7">
    <source>
        <dbReference type="EMBL" id="VUG18920.1"/>
    </source>
</evidence>
<dbReference type="CDD" id="cd02430">
    <property type="entry name" value="PTH2"/>
    <property type="match status" value="1"/>
</dbReference>
<dbReference type="InterPro" id="IPR002833">
    <property type="entry name" value="PTH2"/>
</dbReference>
<keyword evidence="2" id="KW-0378">Hydrolase</keyword>